<gene>
    <name evidence="1" type="ORF">K3G42_001684</name>
</gene>
<sequence length="332" mass="37525">MDLQELLADEKLETTQHPVPSDIKAQLRRPKTWVVKSSARQKVLLWSKLGWNIYRHETVYWRTRSSSAGPWQWLLIRSVKHFFRSSSRIGPVCRKNRTANKETCLWQLRRTSKCSAICQADTAHATQLDQLQMEREVLQQEREDLQHRERALQDIEERKRATADQLQRDLAAQAIDLRFEHQRIEADCTRLREALPRADQDQAAHPGLTQCTQAPQMDHCGQIAPRMDQCIPAPRMAHRAEAVQFHMAASCPKKLKPTTLTVKPAPRIPAVKVPKGPKTTRGSSKALAVEDSEFADAEDTDLSVSLTATASKDANDLSKDGVSEVGRCKDAG</sequence>
<dbReference type="Proteomes" id="UP000827872">
    <property type="component" value="Linkage Group LG11"/>
</dbReference>
<evidence type="ECO:0000313" key="2">
    <source>
        <dbReference type="Proteomes" id="UP000827872"/>
    </source>
</evidence>
<keyword evidence="2" id="KW-1185">Reference proteome</keyword>
<reference evidence="1" key="1">
    <citation type="submission" date="2021-08" db="EMBL/GenBank/DDBJ databases">
        <title>The first chromosome-level gecko genome reveals the dynamic sex chromosomes of Neotropical dwarf geckos (Sphaerodactylidae: Sphaerodactylus).</title>
        <authorList>
            <person name="Pinto B.J."/>
            <person name="Keating S.E."/>
            <person name="Gamble T."/>
        </authorList>
    </citation>
    <scope>NUCLEOTIDE SEQUENCE</scope>
    <source>
        <strain evidence="1">TG3544</strain>
    </source>
</reference>
<proteinExistence type="predicted"/>
<organism evidence="1 2">
    <name type="scientific">Sphaerodactylus townsendi</name>
    <dbReference type="NCBI Taxonomy" id="933632"/>
    <lineage>
        <taxon>Eukaryota</taxon>
        <taxon>Metazoa</taxon>
        <taxon>Chordata</taxon>
        <taxon>Craniata</taxon>
        <taxon>Vertebrata</taxon>
        <taxon>Euteleostomi</taxon>
        <taxon>Lepidosauria</taxon>
        <taxon>Squamata</taxon>
        <taxon>Bifurcata</taxon>
        <taxon>Gekkota</taxon>
        <taxon>Sphaerodactylidae</taxon>
        <taxon>Sphaerodactylus</taxon>
    </lineage>
</organism>
<protein>
    <submittedName>
        <fullName evidence="1">Uncharacterized protein</fullName>
    </submittedName>
</protein>
<comment type="caution">
    <text evidence="1">The sequence shown here is derived from an EMBL/GenBank/DDBJ whole genome shotgun (WGS) entry which is preliminary data.</text>
</comment>
<name>A0ACB8FTY8_9SAUR</name>
<accession>A0ACB8FTY8</accession>
<evidence type="ECO:0000313" key="1">
    <source>
        <dbReference type="EMBL" id="KAH8010313.1"/>
    </source>
</evidence>
<dbReference type="EMBL" id="CM037624">
    <property type="protein sequence ID" value="KAH8010313.1"/>
    <property type="molecule type" value="Genomic_DNA"/>
</dbReference>